<evidence type="ECO:0000256" key="1">
    <source>
        <dbReference type="SAM" id="MobiDB-lite"/>
    </source>
</evidence>
<sequence length="251" mass="29055">MDQDPQPRRRSGPANDPLDAERLEENPDTPTITTTILTARRGLRTTMRALLYPRTLLHFEAGLHIILDYLNDANSFTDLCVITGRAKAWCREYCHRMGAFPRGSPKDVWELHPYLLYFDIPSWFRLDKSAPELPRPWTLRRIEEDFHPQDFPSLAARTVLDERSLKTLCESHAYDIQRPDDAYAEYRIPFVPADLQDSQSPILYHIPQVVDEIAQIDSEILSFKRPLRKLDPPFQETMAKLRPPSDLGSNT</sequence>
<evidence type="ECO:0000313" key="3">
    <source>
        <dbReference type="Proteomes" id="UP000722485"/>
    </source>
</evidence>
<accession>A0A9P5H777</accession>
<name>A0A9P5H777_9HYPO</name>
<dbReference type="OrthoDB" id="4940508at2759"/>
<dbReference type="Proteomes" id="UP000722485">
    <property type="component" value="Unassembled WGS sequence"/>
</dbReference>
<proteinExistence type="predicted"/>
<organism evidence="2 3">
    <name type="scientific">Cylindrodendrum hubeiense</name>
    <dbReference type="NCBI Taxonomy" id="595255"/>
    <lineage>
        <taxon>Eukaryota</taxon>
        <taxon>Fungi</taxon>
        <taxon>Dikarya</taxon>
        <taxon>Ascomycota</taxon>
        <taxon>Pezizomycotina</taxon>
        <taxon>Sordariomycetes</taxon>
        <taxon>Hypocreomycetidae</taxon>
        <taxon>Hypocreales</taxon>
        <taxon>Nectriaceae</taxon>
        <taxon>Cylindrodendrum</taxon>
    </lineage>
</organism>
<dbReference type="EMBL" id="JAANBB010000182">
    <property type="protein sequence ID" value="KAF7547324.1"/>
    <property type="molecule type" value="Genomic_DNA"/>
</dbReference>
<keyword evidence="3" id="KW-1185">Reference proteome</keyword>
<evidence type="ECO:0000313" key="2">
    <source>
        <dbReference type="EMBL" id="KAF7547324.1"/>
    </source>
</evidence>
<protein>
    <submittedName>
        <fullName evidence="2">Uncharacterized protein</fullName>
    </submittedName>
</protein>
<feature type="region of interest" description="Disordered" evidence="1">
    <location>
        <begin position="1"/>
        <end position="29"/>
    </location>
</feature>
<reference evidence="2" key="1">
    <citation type="submission" date="2020-03" db="EMBL/GenBank/DDBJ databases">
        <title>Draft Genome Sequence of Cylindrodendrum hubeiense.</title>
        <authorList>
            <person name="Buettner E."/>
            <person name="Kellner H."/>
        </authorList>
    </citation>
    <scope>NUCLEOTIDE SEQUENCE</scope>
    <source>
        <strain evidence="2">IHI 201604</strain>
    </source>
</reference>
<dbReference type="AlphaFoldDB" id="A0A9P5H777"/>
<comment type="caution">
    <text evidence="2">The sequence shown here is derived from an EMBL/GenBank/DDBJ whole genome shotgun (WGS) entry which is preliminary data.</text>
</comment>
<gene>
    <name evidence="2" type="ORF">G7Z17_g7809</name>
</gene>